<comment type="caution">
    <text evidence="9">The sequence shown here is derived from an EMBL/GenBank/DDBJ whole genome shotgun (WGS) entry which is preliminary data.</text>
</comment>
<dbReference type="GO" id="GO:0001580">
    <property type="term" value="P:detection of chemical stimulus involved in sensory perception of bitter taste"/>
    <property type="evidence" value="ECO:0007669"/>
    <property type="project" value="TreeGrafter"/>
</dbReference>
<evidence type="ECO:0000256" key="7">
    <source>
        <dbReference type="ARBA" id="ARBA00023136"/>
    </source>
</evidence>
<dbReference type="InterPro" id="IPR027377">
    <property type="entry name" value="ZAR1/RTP1-5-like_Znf-3CxxC"/>
</dbReference>
<evidence type="ECO:0000256" key="2">
    <source>
        <dbReference type="ARBA" id="ARBA00022692"/>
    </source>
</evidence>
<dbReference type="GO" id="GO:0016020">
    <property type="term" value="C:membrane"/>
    <property type="evidence" value="ECO:0007669"/>
    <property type="project" value="UniProtKB-SubCell"/>
</dbReference>
<evidence type="ECO:0000256" key="4">
    <source>
        <dbReference type="ARBA" id="ARBA00022771"/>
    </source>
</evidence>
<evidence type="ECO:0000256" key="1">
    <source>
        <dbReference type="ARBA" id="ARBA00004167"/>
    </source>
</evidence>
<keyword evidence="6" id="KW-1133">Transmembrane helix</keyword>
<keyword evidence="2" id="KW-0812">Transmembrane</keyword>
<dbReference type="PANTHER" id="PTHR14402:SF8">
    <property type="entry name" value="RECEPTOR-TRANSPORTING PROTEIN 4"/>
    <property type="match status" value="1"/>
</dbReference>
<evidence type="ECO:0000313" key="9">
    <source>
        <dbReference type="EMBL" id="CAF4578423.1"/>
    </source>
</evidence>
<evidence type="ECO:0000259" key="8">
    <source>
        <dbReference type="Pfam" id="PF13695"/>
    </source>
</evidence>
<dbReference type="AlphaFoldDB" id="A0A821AS73"/>
<reference evidence="9" key="1">
    <citation type="submission" date="2021-02" db="EMBL/GenBank/DDBJ databases">
        <authorList>
            <person name="Nowell W R."/>
        </authorList>
    </citation>
    <scope>NUCLEOTIDE SEQUENCE</scope>
</reference>
<dbReference type="PANTHER" id="PTHR14402">
    <property type="entry name" value="RECEPTOR TRANSPORTING PROTEIN"/>
    <property type="match status" value="1"/>
</dbReference>
<evidence type="ECO:0000256" key="6">
    <source>
        <dbReference type="ARBA" id="ARBA00022989"/>
    </source>
</evidence>
<gene>
    <name evidence="9" type="ORF">TOA249_LOCUS9099</name>
</gene>
<keyword evidence="7" id="KW-0472">Membrane</keyword>
<dbReference type="GO" id="GO:0006612">
    <property type="term" value="P:protein targeting to membrane"/>
    <property type="evidence" value="ECO:0007669"/>
    <property type="project" value="TreeGrafter"/>
</dbReference>
<dbReference type="InterPro" id="IPR026096">
    <property type="entry name" value="R-trans_p"/>
</dbReference>
<feature type="domain" description="3CxxC-type" evidence="8">
    <location>
        <begin position="441"/>
        <end position="542"/>
    </location>
</feature>
<organism evidence="9 10">
    <name type="scientific">Rotaria socialis</name>
    <dbReference type="NCBI Taxonomy" id="392032"/>
    <lineage>
        <taxon>Eukaryota</taxon>
        <taxon>Metazoa</taxon>
        <taxon>Spiralia</taxon>
        <taxon>Gnathifera</taxon>
        <taxon>Rotifera</taxon>
        <taxon>Eurotatoria</taxon>
        <taxon>Bdelloidea</taxon>
        <taxon>Philodinida</taxon>
        <taxon>Philodinidae</taxon>
        <taxon>Rotaria</taxon>
    </lineage>
</organism>
<dbReference type="GO" id="GO:0008270">
    <property type="term" value="F:zinc ion binding"/>
    <property type="evidence" value="ECO:0007669"/>
    <property type="project" value="UniProtKB-KW"/>
</dbReference>
<protein>
    <recommendedName>
        <fullName evidence="8">3CxxC-type domain-containing protein</fullName>
    </recommendedName>
</protein>
<dbReference type="Proteomes" id="UP000663838">
    <property type="component" value="Unassembled WGS sequence"/>
</dbReference>
<comment type="subcellular location">
    <subcellularLocation>
        <location evidence="1">Membrane</location>
        <topology evidence="1">Single-pass membrane protein</topology>
    </subcellularLocation>
</comment>
<evidence type="ECO:0000256" key="3">
    <source>
        <dbReference type="ARBA" id="ARBA00022723"/>
    </source>
</evidence>
<keyword evidence="4" id="KW-0863">Zinc-finger</keyword>
<evidence type="ECO:0000313" key="10">
    <source>
        <dbReference type="Proteomes" id="UP000663838"/>
    </source>
</evidence>
<sequence>MSLSADSCLTALVFASDMLGTGVFAFQNDLKHIQFRDFLCIFRFYVEIPSNSDSMSKNKQDTENLNSGGNTIDDSKKLKWISFIGENKRNALMELIQNASSPLLRRIEQPILLNIYENEIPSHVINIPKKLFLIYFLVLDPGYLKVECVARKKLELNGKKYDSGSHISLKDNYGEHQLMLAKVGKTSLTLAVRSRSDTKIKVSVKYGSSIPLELCLNKNISNHELMHKIADEAIEEMFLRPNEITRNIVRYLRCGKVNSFNQPFKLQYFIVKMNSYDDYESDASDIEVNLRKNLSFSGSNIKKDWIRNLFHETAKIKIIDSLGPTEWIVTSTSIINSLDPSGIERGLYQLSTVPDFKDSVLRFRRKFQSDYHDKKLIILRLGYQQWKYPDATTKITENTKHEPSSWKKIKIKNTGVDLLVVIISRRCQNPIELSGIADNDATWSSAYTTVLCRAYYGPYTDEYGQEWFGGWIQMKIFAQQCLNCDEYATGELDDQKCRNFVNWLHRWIAHKFYAYPFLSFGYQGRQSDRHHLANGCEACEAGWCHYRGN</sequence>
<name>A0A821AS73_9BILA</name>
<proteinExistence type="predicted"/>
<dbReference type="Pfam" id="PF13695">
    <property type="entry name" value="Zn_ribbon_3CxxC"/>
    <property type="match status" value="1"/>
</dbReference>
<keyword evidence="5" id="KW-0862">Zinc</keyword>
<dbReference type="GO" id="GO:0051205">
    <property type="term" value="P:protein insertion into membrane"/>
    <property type="evidence" value="ECO:0007669"/>
    <property type="project" value="TreeGrafter"/>
</dbReference>
<dbReference type="EMBL" id="CAJOBS010000445">
    <property type="protein sequence ID" value="CAF4578423.1"/>
    <property type="molecule type" value="Genomic_DNA"/>
</dbReference>
<accession>A0A821AS73</accession>
<dbReference type="GO" id="GO:0031849">
    <property type="term" value="F:olfactory receptor binding"/>
    <property type="evidence" value="ECO:0007669"/>
    <property type="project" value="TreeGrafter"/>
</dbReference>
<keyword evidence="3" id="KW-0479">Metal-binding</keyword>
<evidence type="ECO:0000256" key="5">
    <source>
        <dbReference type="ARBA" id="ARBA00022833"/>
    </source>
</evidence>